<feature type="chain" id="PRO_5015789378" description="Outer membrane protein assembly factor BamD" evidence="6">
    <location>
        <begin position="23"/>
        <end position="262"/>
    </location>
</feature>
<evidence type="ECO:0000256" key="3">
    <source>
        <dbReference type="ARBA" id="ARBA00023139"/>
    </source>
</evidence>
<dbReference type="Gene3D" id="1.25.40.10">
    <property type="entry name" value="Tetratricopeptide repeat domain"/>
    <property type="match status" value="1"/>
</dbReference>
<keyword evidence="4 6" id="KW-0998">Cell outer membrane</keyword>
<dbReference type="PROSITE" id="PS50005">
    <property type="entry name" value="TPR"/>
    <property type="match status" value="1"/>
</dbReference>
<reference evidence="9 10" key="1">
    <citation type="submission" date="2018-02" db="EMBL/GenBank/DDBJ databases">
        <title>Reclassifiation of [Polyangium] brachysporum DSM 7029 as Guopingzhaonella breviflexa gen. nov., sp. nov., a member of the family Comamonadaceae.</title>
        <authorList>
            <person name="Tang B."/>
        </authorList>
    </citation>
    <scope>NUCLEOTIDE SEQUENCE [LARGE SCALE GENOMIC DNA]</scope>
    <source>
        <strain evidence="9 10">BCRC 80649</strain>
    </source>
</reference>
<dbReference type="InterPro" id="IPR017689">
    <property type="entry name" value="BamD"/>
</dbReference>
<evidence type="ECO:0000256" key="4">
    <source>
        <dbReference type="ARBA" id="ARBA00023237"/>
    </source>
</evidence>
<feature type="signal peptide" evidence="6">
    <location>
        <begin position="1"/>
        <end position="22"/>
    </location>
</feature>
<keyword evidence="10" id="KW-1185">Reference proteome</keyword>
<protein>
    <recommendedName>
        <fullName evidence="6">Outer membrane protein assembly factor BamD</fullName>
    </recommendedName>
</protein>
<dbReference type="CDD" id="cd15830">
    <property type="entry name" value="BamD"/>
    <property type="match status" value="1"/>
</dbReference>
<accession>A0A2S5SY22</accession>
<evidence type="ECO:0000256" key="5">
    <source>
        <dbReference type="ARBA" id="ARBA00023288"/>
    </source>
</evidence>
<keyword evidence="2 6" id="KW-0472">Membrane</keyword>
<dbReference type="InterPro" id="IPR039565">
    <property type="entry name" value="BamD-like"/>
</dbReference>
<keyword evidence="1 6" id="KW-0732">Signal</keyword>
<dbReference type="SUPFAM" id="SSF48452">
    <property type="entry name" value="TPR-like"/>
    <property type="match status" value="1"/>
</dbReference>
<feature type="repeat" description="TPR" evidence="7">
    <location>
        <begin position="74"/>
        <end position="107"/>
    </location>
</feature>
<feature type="domain" description="Outer membrane lipoprotein BamD-like" evidence="8">
    <location>
        <begin position="36"/>
        <end position="239"/>
    </location>
</feature>
<comment type="caution">
    <text evidence="9">The sequence shown here is derived from an EMBL/GenBank/DDBJ whole genome shotgun (WGS) entry which is preliminary data.</text>
</comment>
<dbReference type="EMBL" id="PSNX01000002">
    <property type="protein sequence ID" value="PPE67664.1"/>
    <property type="molecule type" value="Genomic_DNA"/>
</dbReference>
<evidence type="ECO:0000259" key="8">
    <source>
        <dbReference type="Pfam" id="PF13525"/>
    </source>
</evidence>
<organism evidence="9 10">
    <name type="scientific">Caldimonas caldifontis</name>
    <dbReference type="NCBI Taxonomy" id="1452508"/>
    <lineage>
        <taxon>Bacteria</taxon>
        <taxon>Pseudomonadati</taxon>
        <taxon>Pseudomonadota</taxon>
        <taxon>Betaproteobacteria</taxon>
        <taxon>Burkholderiales</taxon>
        <taxon>Sphaerotilaceae</taxon>
        <taxon>Caldimonas</taxon>
    </lineage>
</organism>
<dbReference type="GO" id="GO:1990063">
    <property type="term" value="C:Bam protein complex"/>
    <property type="evidence" value="ECO:0007669"/>
    <property type="project" value="TreeGrafter"/>
</dbReference>
<comment type="similarity">
    <text evidence="6">Belongs to the BamD family.</text>
</comment>
<evidence type="ECO:0000256" key="6">
    <source>
        <dbReference type="HAMAP-Rule" id="MF_00922"/>
    </source>
</evidence>
<dbReference type="GO" id="GO:0043165">
    <property type="term" value="P:Gram-negative-bacterium-type cell outer membrane assembly"/>
    <property type="evidence" value="ECO:0007669"/>
    <property type="project" value="UniProtKB-UniRule"/>
</dbReference>
<dbReference type="NCBIfam" id="TIGR03302">
    <property type="entry name" value="OM_YfiO"/>
    <property type="match status" value="1"/>
</dbReference>
<evidence type="ECO:0000313" key="10">
    <source>
        <dbReference type="Proteomes" id="UP000238605"/>
    </source>
</evidence>
<evidence type="ECO:0000256" key="2">
    <source>
        <dbReference type="ARBA" id="ARBA00023136"/>
    </source>
</evidence>
<evidence type="ECO:0000256" key="1">
    <source>
        <dbReference type="ARBA" id="ARBA00022729"/>
    </source>
</evidence>
<dbReference type="PANTHER" id="PTHR37423">
    <property type="entry name" value="SOLUBLE LYTIC MUREIN TRANSGLYCOSYLASE-RELATED"/>
    <property type="match status" value="1"/>
</dbReference>
<proteinExistence type="inferred from homology"/>
<dbReference type="AlphaFoldDB" id="A0A2S5SY22"/>
<comment type="subcellular location">
    <subcellularLocation>
        <location evidence="6">Cell outer membrane</location>
    </subcellularLocation>
</comment>
<dbReference type="Pfam" id="PF13525">
    <property type="entry name" value="YfiO"/>
    <property type="match status" value="1"/>
</dbReference>
<keyword evidence="3" id="KW-0564">Palmitate</keyword>
<comment type="function">
    <text evidence="6">Part of the outer membrane protein assembly complex, which is involved in assembly and insertion of beta-barrel proteins into the outer membrane.</text>
</comment>
<dbReference type="OrthoDB" id="9779191at2"/>
<dbReference type="RefSeq" id="WP_104300501.1">
    <property type="nucleotide sequence ID" value="NZ_PSNX01000002.1"/>
</dbReference>
<dbReference type="InterPro" id="IPR019734">
    <property type="entry name" value="TPR_rpt"/>
</dbReference>
<dbReference type="Proteomes" id="UP000238605">
    <property type="component" value="Unassembled WGS sequence"/>
</dbReference>
<dbReference type="GO" id="GO:0051205">
    <property type="term" value="P:protein insertion into membrane"/>
    <property type="evidence" value="ECO:0007669"/>
    <property type="project" value="UniProtKB-UniRule"/>
</dbReference>
<evidence type="ECO:0000313" key="9">
    <source>
        <dbReference type="EMBL" id="PPE67664.1"/>
    </source>
</evidence>
<dbReference type="PANTHER" id="PTHR37423:SF1">
    <property type="entry name" value="OUTER MEMBRANE PROTEIN ASSEMBLY FACTOR BAMD"/>
    <property type="match status" value="1"/>
</dbReference>
<name>A0A2S5SY22_9BURK</name>
<keyword evidence="5" id="KW-0449">Lipoprotein</keyword>
<keyword evidence="7" id="KW-0802">TPR repeat</keyword>
<dbReference type="HAMAP" id="MF_00922">
    <property type="entry name" value="OM_assembly_BamD"/>
    <property type="match status" value="1"/>
</dbReference>
<dbReference type="InterPro" id="IPR011990">
    <property type="entry name" value="TPR-like_helical_dom_sf"/>
</dbReference>
<sequence precursor="true">MHLHFAPMARCLGAAALVAVLAACSSTPKDETAGMSVERVYSEAREDAASGNYERAIRFYERLEGRAAGTILAQQALLELAHTYYRSGERAQALATIERYMKLYPTSAASDYALYLRGLINFNDNLGLFGRFSGQSLSDRDQQASKEAYQSFRQLVDLYPDSVYAPDARARMNFIVNSLAEYEVHVARYYFRRGAYLAAANRAQLAVQEYQQSPAVEEALHLMARSYDRLGLPELRDDALRVLRLNFPQSTFLSQSGSANLR</sequence>
<gene>
    <name evidence="6" type="primary">bamD</name>
    <name evidence="9" type="ORF">C1704_02015</name>
</gene>
<comment type="subunit">
    <text evidence="6">Part of the Bam complex.</text>
</comment>
<evidence type="ECO:0000256" key="7">
    <source>
        <dbReference type="PROSITE-ProRule" id="PRU00339"/>
    </source>
</evidence>